<reference evidence="2 3" key="1">
    <citation type="submission" date="2019-02" db="EMBL/GenBank/DDBJ databases">
        <title>Thermus sp. a novel from hot spring.</title>
        <authorList>
            <person name="Zhao Z."/>
        </authorList>
    </citation>
    <scope>NUCLEOTIDE SEQUENCE [LARGE SCALE GENOMIC DNA]</scope>
    <source>
        <strain evidence="2 3">CFH 72773T</strain>
    </source>
</reference>
<dbReference type="AlphaFoldDB" id="A0A4Q9B5X9"/>
<dbReference type="OrthoDB" id="9801163at2"/>
<dbReference type="Gene3D" id="3.40.190.10">
    <property type="entry name" value="Periplasmic binding protein-like II"/>
    <property type="match status" value="1"/>
</dbReference>
<name>A0A4Q9B5X9_9DEIN</name>
<dbReference type="SUPFAM" id="SSF53850">
    <property type="entry name" value="Periplasmic binding protein-like II"/>
    <property type="match status" value="1"/>
</dbReference>
<evidence type="ECO:0000313" key="3">
    <source>
        <dbReference type="Proteomes" id="UP000292858"/>
    </source>
</evidence>
<comment type="caution">
    <text evidence="2">The sequence shown here is derived from an EMBL/GenBank/DDBJ whole genome shotgun (WGS) entry which is preliminary data.</text>
</comment>
<protein>
    <submittedName>
        <fullName evidence="2">ABC transporter substrate-binding protein</fullName>
    </submittedName>
</protein>
<dbReference type="GO" id="GO:0043190">
    <property type="term" value="C:ATP-binding cassette (ABC) transporter complex"/>
    <property type="evidence" value="ECO:0007669"/>
    <property type="project" value="InterPro"/>
</dbReference>
<dbReference type="GO" id="GO:0022857">
    <property type="term" value="F:transmembrane transporter activity"/>
    <property type="evidence" value="ECO:0007669"/>
    <property type="project" value="InterPro"/>
</dbReference>
<sequence length="336" mass="38972">MRWPSAMLLVLFLLLGLGQAQRCSTQRPIVFADYDWESARVHNRIAQFILERGYGCRTDTLPGTSIPLLTGLARGNVHVSMEIWYNLNREAIEPLEAQGRIQRLGVNFPDAVQGWFVPTYVVRGDPQRGIRPMAPSLRSVFDLPRYKELFRDPEEPSKGRFYNGVLGWFAERINTRKLYAYGLLDHFTNFRPGTGEALAAAIASAYQRGQPILFYHWGPTWVLGRFDLTMLEEPPFDPEVWRELEREERPRRAVAFPREEVYIAVNTRLLREAPEAVEFLRRYRTSNQLVSELLAYMEANRATEEEVALHFLRTYPEVWTGWVPAEVAERVRRALN</sequence>
<keyword evidence="3" id="KW-1185">Reference proteome</keyword>
<dbReference type="Proteomes" id="UP000292858">
    <property type="component" value="Unassembled WGS sequence"/>
</dbReference>
<dbReference type="CDD" id="cd13641">
    <property type="entry name" value="PBP2_HisX_like"/>
    <property type="match status" value="1"/>
</dbReference>
<organism evidence="2 3">
    <name type="scientific">Thermus thermamylovorans</name>
    <dbReference type="NCBI Taxonomy" id="2509362"/>
    <lineage>
        <taxon>Bacteria</taxon>
        <taxon>Thermotogati</taxon>
        <taxon>Deinococcota</taxon>
        <taxon>Deinococci</taxon>
        <taxon>Thermales</taxon>
        <taxon>Thermaceae</taxon>
        <taxon>Thermus</taxon>
    </lineage>
</organism>
<proteinExistence type="predicted"/>
<dbReference type="Pfam" id="PF04069">
    <property type="entry name" value="OpuAC"/>
    <property type="match status" value="1"/>
</dbReference>
<dbReference type="InterPro" id="IPR007210">
    <property type="entry name" value="ABC_Gly_betaine_transp_sub-bd"/>
</dbReference>
<accession>A0A4Q9B5X9</accession>
<gene>
    <name evidence="2" type="ORF">ETP66_07605</name>
</gene>
<evidence type="ECO:0000313" key="2">
    <source>
        <dbReference type="EMBL" id="TBH20215.1"/>
    </source>
</evidence>
<dbReference type="Gene3D" id="3.40.190.100">
    <property type="entry name" value="Glycine betaine-binding periplasmic protein, domain 2"/>
    <property type="match status" value="1"/>
</dbReference>
<evidence type="ECO:0000259" key="1">
    <source>
        <dbReference type="Pfam" id="PF04069"/>
    </source>
</evidence>
<feature type="domain" description="ABC-type glycine betaine transport system substrate-binding" evidence="1">
    <location>
        <begin position="28"/>
        <end position="313"/>
    </location>
</feature>
<dbReference type="EMBL" id="SIJL01000008">
    <property type="protein sequence ID" value="TBH20215.1"/>
    <property type="molecule type" value="Genomic_DNA"/>
</dbReference>